<evidence type="ECO:0000313" key="2">
    <source>
        <dbReference type="EMBL" id="CAI9724354.1"/>
    </source>
</evidence>
<reference evidence="2" key="1">
    <citation type="submission" date="2023-08" db="EMBL/GenBank/DDBJ databases">
        <authorList>
            <person name="Alioto T."/>
            <person name="Alioto T."/>
            <person name="Gomez Garrido J."/>
        </authorList>
    </citation>
    <scope>NUCLEOTIDE SEQUENCE</scope>
</reference>
<feature type="compositionally biased region" description="Basic and acidic residues" evidence="1">
    <location>
        <begin position="1155"/>
        <end position="1168"/>
    </location>
</feature>
<feature type="region of interest" description="Disordered" evidence="1">
    <location>
        <begin position="1370"/>
        <end position="1447"/>
    </location>
</feature>
<dbReference type="EMBL" id="OX597819">
    <property type="protein sequence ID" value="CAI9724354.1"/>
    <property type="molecule type" value="Genomic_DNA"/>
</dbReference>
<feature type="compositionally biased region" description="Basic and acidic residues" evidence="1">
    <location>
        <begin position="917"/>
        <end position="931"/>
    </location>
</feature>
<feature type="region of interest" description="Disordered" evidence="1">
    <location>
        <begin position="1"/>
        <end position="456"/>
    </location>
</feature>
<feature type="region of interest" description="Disordered" evidence="1">
    <location>
        <begin position="950"/>
        <end position="1022"/>
    </location>
</feature>
<evidence type="ECO:0000313" key="3">
    <source>
        <dbReference type="Proteomes" id="UP001162480"/>
    </source>
</evidence>
<gene>
    <name evidence="2" type="ORF">OCTVUL_1B008596</name>
</gene>
<feature type="compositionally biased region" description="Polar residues" evidence="1">
    <location>
        <begin position="1406"/>
        <end position="1416"/>
    </location>
</feature>
<feature type="compositionally biased region" description="Gly residues" evidence="1">
    <location>
        <begin position="171"/>
        <end position="187"/>
    </location>
</feature>
<feature type="compositionally biased region" description="Polar residues" evidence="1">
    <location>
        <begin position="950"/>
        <end position="959"/>
    </location>
</feature>
<name>A0AA36F4R8_OCTVU</name>
<feature type="compositionally biased region" description="Basic and acidic residues" evidence="1">
    <location>
        <begin position="1224"/>
        <end position="1239"/>
    </location>
</feature>
<feature type="region of interest" description="Disordered" evidence="1">
    <location>
        <begin position="1222"/>
        <end position="1354"/>
    </location>
</feature>
<feature type="compositionally biased region" description="Low complexity" evidence="1">
    <location>
        <begin position="481"/>
        <end position="510"/>
    </location>
</feature>
<organism evidence="2 3">
    <name type="scientific">Octopus vulgaris</name>
    <name type="common">Common octopus</name>
    <dbReference type="NCBI Taxonomy" id="6645"/>
    <lineage>
        <taxon>Eukaryota</taxon>
        <taxon>Metazoa</taxon>
        <taxon>Spiralia</taxon>
        <taxon>Lophotrochozoa</taxon>
        <taxon>Mollusca</taxon>
        <taxon>Cephalopoda</taxon>
        <taxon>Coleoidea</taxon>
        <taxon>Octopodiformes</taxon>
        <taxon>Octopoda</taxon>
        <taxon>Incirrata</taxon>
        <taxon>Octopodidae</taxon>
        <taxon>Octopus</taxon>
    </lineage>
</organism>
<feature type="compositionally biased region" description="Low complexity" evidence="1">
    <location>
        <begin position="1256"/>
        <end position="1270"/>
    </location>
</feature>
<feature type="compositionally biased region" description="Low complexity" evidence="1">
    <location>
        <begin position="232"/>
        <end position="242"/>
    </location>
</feature>
<feature type="compositionally biased region" description="Basic and acidic residues" evidence="1">
    <location>
        <begin position="1370"/>
        <end position="1393"/>
    </location>
</feature>
<keyword evidence="3" id="KW-1185">Reference proteome</keyword>
<sequence>MLGDNESLPIDNDNYLENWKEKRRTKKKDLPVTLTEEEKEEVKKAKTMLTERGGGNVRGAEKEEAVLRTGGGAMKDSRRWTVADESGIQGLGGKLGLEKEADASKESELERVFRRRGSGLKDVKSMLQQQEQEKHNEVLQRQQRSRSMISSLKYHDNDKKIEDDKGKADRGCGGGGGDDDGGNQGQHGGDDKKDEKNKDQDTLHDPLHCRPGHHEGDNHDINKDNSNKNNVTSPSPRSRSSTGECLKQVPQTRSGTKEEEKERIGKIDKEKERVGKIDKEKEEKERVRKIDKEKEEEERVGKTNKEKEEEKVGKIDKEKEKKERVGKTNKEKEEEKVGKIDKEKEKKERVGRIDKEKEEKEDIPEVGKRKGSYDDSRSKARRESNDDGVSNRKEKSQKGEGKSERRDKGEKEGKEKVKEVKQEGRGVGEDKTNRLSGLSEPCAAEDNPKTSASCTDSNAPLVAATAAAGSVGKKLTQPSQTAAATTTTTTTGTATTTTTVKALTSTASTEAEADRPVVRRSTRLTTTSKASAAAVAAEVSSKFKRPQSSFSPSSTSSSSAVSGSSPVFQPLKRPLSLAQASHPLPASPSKLSAKTTTTTTTTTATTSITATNPTSTSTSDSSSSAVSPLSSLLSSSSSSSSLTRPLRVTAPTSGLPPLALKPHLGLTNSELQTDQNTAPAPEPNKSQEVASTIPEISGEVVTNVNSCKNNNEIPQQCLESALTNSESDSKETKSSIEPPSDSGLDTGIEPLVSPNSDLDQTDFSQSNDHNEEKDTVSEILTLNQKKVDFNLELSKSSSDIYGIMKQVPNEKAMSESDLSAIKVTRTLTNETARHKLLLRRKSSLARRQRPSRARKRTDSESDSDTSRPNTGDGIQDQPLSFSPELKNFHENEKIDTDSSLEKVPENITDYLPKVSGKHGDPGLQLKREKNLENEAVFSTQSAVRLRNLYNNDSDQNTEPNYVKEVSPQTEKSLSSKRIGETPEPLQLSPEDLSPPPLLSSPPLSSPEPFSSPPPVPESVEPQVPFRRFRPPHLRKGANKNNTENVLEESVDKNWQNSLNELNTRISRKGTSNGNLTESLKGPRILRTKSSIERQIYKNLVEPETLNEKELSKTEDGSSVNDKSEDLLIEDYKKRKSISESNYSFDVKSVLRKVPENAKEKSPRDDSLAPKEPLFKNLESRRSTSFVHLEKKSDTKVQKDPPWLKDFSGKKVGRIFSKFDCVKSPTEKESDKEQTPKIRETYQTPKTNINGAEISKTRPSSLFTSSSTPLKDTNKTPVLWENKKPVINKEGKKLSSSSSLSSSSLQKHKIDDNKTESKPNESWSTPTTYRRKSQESDKISQQRRSVSSTQNLSFSVSSISEAVPDWKKKLAEKNKTKRESFSKVDDISQNKTEDASTVQPAWRQKLANKNKSSQSVEQSDKKVSEKPEWIRKAEERRARVSQSSLLKN</sequence>
<feature type="region of interest" description="Disordered" evidence="1">
    <location>
        <begin position="721"/>
        <end position="774"/>
    </location>
</feature>
<proteinExistence type="predicted"/>
<feature type="compositionally biased region" description="Basic and acidic residues" evidence="1">
    <location>
        <begin position="1417"/>
        <end position="1437"/>
    </location>
</feature>
<accession>A0AA36F4R8</accession>
<feature type="compositionally biased region" description="Basic and acidic residues" evidence="1">
    <location>
        <begin position="96"/>
        <end position="112"/>
    </location>
</feature>
<feature type="compositionally biased region" description="Basic and acidic residues" evidence="1">
    <location>
        <begin position="1280"/>
        <end position="1292"/>
    </location>
</feature>
<feature type="region of interest" description="Disordered" evidence="1">
    <location>
        <begin position="910"/>
        <end position="931"/>
    </location>
</feature>
<feature type="compositionally biased region" description="Basic and acidic residues" evidence="1">
    <location>
        <begin position="188"/>
        <end position="226"/>
    </location>
</feature>
<feature type="compositionally biased region" description="Low complexity" evidence="1">
    <location>
        <begin position="140"/>
        <end position="151"/>
    </location>
</feature>
<feature type="compositionally biased region" description="Low complexity" evidence="1">
    <location>
        <begin position="587"/>
        <end position="643"/>
    </location>
</feature>
<feature type="compositionally biased region" description="Polar residues" evidence="1">
    <location>
        <begin position="1341"/>
        <end position="1354"/>
    </location>
</feature>
<feature type="compositionally biased region" description="Polar residues" evidence="1">
    <location>
        <begin position="753"/>
        <end position="767"/>
    </location>
</feature>
<feature type="compositionally biased region" description="Basic and acidic residues" evidence="1">
    <location>
        <begin position="255"/>
        <end position="433"/>
    </location>
</feature>
<feature type="compositionally biased region" description="Low complexity" evidence="1">
    <location>
        <begin position="523"/>
        <end position="565"/>
    </location>
</feature>
<feature type="compositionally biased region" description="Basic and acidic residues" evidence="1">
    <location>
        <begin position="1307"/>
        <end position="1318"/>
    </location>
</feature>
<feature type="region of interest" description="Disordered" evidence="1">
    <location>
        <begin position="836"/>
        <end position="881"/>
    </location>
</feature>
<feature type="compositionally biased region" description="Low complexity" evidence="1">
    <location>
        <begin position="982"/>
        <end position="991"/>
    </location>
</feature>
<feature type="compositionally biased region" description="Basic residues" evidence="1">
    <location>
        <begin position="836"/>
        <end position="855"/>
    </location>
</feature>
<evidence type="ECO:0000256" key="1">
    <source>
        <dbReference type="SAM" id="MobiDB-lite"/>
    </source>
</evidence>
<feature type="compositionally biased region" description="Basic and acidic residues" evidence="1">
    <location>
        <begin position="153"/>
        <end position="170"/>
    </location>
</feature>
<feature type="region of interest" description="Disordered" evidence="1">
    <location>
        <begin position="470"/>
        <end position="691"/>
    </location>
</feature>
<feature type="compositionally biased region" description="Low complexity" evidence="1">
    <location>
        <begin position="1293"/>
        <end position="1304"/>
    </location>
</feature>
<feature type="compositionally biased region" description="Pro residues" evidence="1">
    <location>
        <begin position="992"/>
        <end position="1016"/>
    </location>
</feature>
<feature type="compositionally biased region" description="Polar residues" evidence="1">
    <location>
        <begin position="666"/>
        <end position="690"/>
    </location>
</feature>
<feature type="region of interest" description="Disordered" evidence="1">
    <location>
        <begin position="1155"/>
        <end position="1174"/>
    </location>
</feature>
<protein>
    <submittedName>
        <fullName evidence="2">Uncharacterized protein</fullName>
    </submittedName>
</protein>
<feature type="compositionally biased region" description="Polar residues" evidence="1">
    <location>
        <begin position="1240"/>
        <end position="1249"/>
    </location>
</feature>
<dbReference type="Proteomes" id="UP001162480">
    <property type="component" value="Chromosome 6"/>
</dbReference>